<dbReference type="Gene3D" id="3.30.70.1620">
    <property type="match status" value="1"/>
</dbReference>
<dbReference type="InterPro" id="IPR010935">
    <property type="entry name" value="SMC_hinge"/>
</dbReference>
<evidence type="ECO:0000256" key="10">
    <source>
        <dbReference type="ARBA" id="ARBA00023242"/>
    </source>
</evidence>
<keyword evidence="15" id="KW-1185">Reference proteome</keyword>
<evidence type="ECO:0000256" key="3">
    <source>
        <dbReference type="ARBA" id="ARBA00018693"/>
    </source>
</evidence>
<dbReference type="InterPro" id="IPR036277">
    <property type="entry name" value="SMC_hinge_sf"/>
</dbReference>
<evidence type="ECO:0000256" key="8">
    <source>
        <dbReference type="ARBA" id="ARBA00023054"/>
    </source>
</evidence>
<dbReference type="WBParaSite" id="EEL_0000567601-mRNA-1">
    <property type="protein sequence ID" value="EEL_0000567601-mRNA-1"/>
    <property type="gene ID" value="EEL_0000567601"/>
</dbReference>
<keyword evidence="8 12" id="KW-0175">Coiled coil</keyword>
<reference evidence="16" key="1">
    <citation type="submission" date="2017-02" db="UniProtKB">
        <authorList>
            <consortium name="WormBaseParasite"/>
        </authorList>
    </citation>
    <scope>IDENTIFICATION</scope>
</reference>
<evidence type="ECO:0000313" key="15">
    <source>
        <dbReference type="Proteomes" id="UP000050640"/>
    </source>
</evidence>
<keyword evidence="10" id="KW-0539">Nucleus</keyword>
<evidence type="ECO:0000256" key="11">
    <source>
        <dbReference type="ARBA" id="ARBA00023306"/>
    </source>
</evidence>
<dbReference type="InterPro" id="IPR027417">
    <property type="entry name" value="P-loop_NTPase"/>
</dbReference>
<keyword evidence="6" id="KW-0498">Mitosis</keyword>
<feature type="region of interest" description="Disordered" evidence="13">
    <location>
        <begin position="1"/>
        <end position="43"/>
    </location>
</feature>
<dbReference type="GO" id="GO:0007076">
    <property type="term" value="P:mitotic chromosome condensation"/>
    <property type="evidence" value="ECO:0007669"/>
    <property type="project" value="TreeGrafter"/>
</dbReference>
<dbReference type="STRING" id="1147741.A0A0R3RUH2"/>
<dbReference type="Pfam" id="PF02463">
    <property type="entry name" value="SMC_N"/>
    <property type="match status" value="1"/>
</dbReference>
<evidence type="ECO:0000256" key="7">
    <source>
        <dbReference type="ARBA" id="ARBA00022840"/>
    </source>
</evidence>
<evidence type="ECO:0000256" key="12">
    <source>
        <dbReference type="SAM" id="Coils"/>
    </source>
</evidence>
<comment type="subcellular location">
    <subcellularLocation>
        <location evidence="1">Nucleus</location>
    </subcellularLocation>
</comment>
<keyword evidence="4" id="KW-0132">Cell division</keyword>
<dbReference type="SMART" id="SM00968">
    <property type="entry name" value="SMC_hinge"/>
    <property type="match status" value="1"/>
</dbReference>
<feature type="coiled-coil region" evidence="12">
    <location>
        <begin position="935"/>
        <end position="1011"/>
    </location>
</feature>
<feature type="region of interest" description="Disordered" evidence="13">
    <location>
        <begin position="326"/>
        <end position="345"/>
    </location>
</feature>
<evidence type="ECO:0000259" key="14">
    <source>
        <dbReference type="SMART" id="SM00968"/>
    </source>
</evidence>
<dbReference type="SUPFAM" id="SSF52540">
    <property type="entry name" value="P-loop containing nucleoside triphosphate hydrolases"/>
    <property type="match status" value="1"/>
</dbReference>
<keyword evidence="9" id="KW-0226">DNA condensation</keyword>
<feature type="region of interest" description="Disordered" evidence="13">
    <location>
        <begin position="1762"/>
        <end position="1789"/>
    </location>
</feature>
<dbReference type="PANTHER" id="PTHR18937:SF172">
    <property type="entry name" value="STRUCTURAL MAINTENANCE OF CHROMOSOMES PROTEIN"/>
    <property type="match status" value="1"/>
</dbReference>
<accession>A0A0R3RUH2</accession>
<feature type="region of interest" description="Disordered" evidence="13">
    <location>
        <begin position="1380"/>
        <end position="1512"/>
    </location>
</feature>
<keyword evidence="7" id="KW-0067">ATP-binding</keyword>
<protein>
    <recommendedName>
        <fullName evidence="3">Structural maintenance of chromosomes protein 4</fullName>
    </recommendedName>
</protein>
<feature type="compositionally biased region" description="Polar residues" evidence="13">
    <location>
        <begin position="1381"/>
        <end position="1396"/>
    </location>
</feature>
<proteinExistence type="inferred from homology"/>
<evidence type="ECO:0000256" key="4">
    <source>
        <dbReference type="ARBA" id="ARBA00022618"/>
    </source>
</evidence>
<feature type="coiled-coil region" evidence="12">
    <location>
        <begin position="263"/>
        <end position="290"/>
    </location>
</feature>
<keyword evidence="5" id="KW-0547">Nucleotide-binding</keyword>
<comment type="similarity">
    <text evidence="2">Belongs to the SMC family. SMC4 subfamily.</text>
</comment>
<keyword evidence="11" id="KW-0131">Cell cycle</keyword>
<dbReference type="GO" id="GO:0005634">
    <property type="term" value="C:nucleus"/>
    <property type="evidence" value="ECO:0007669"/>
    <property type="project" value="UniProtKB-SubCell"/>
</dbReference>
<feature type="compositionally biased region" description="Polar residues" evidence="13">
    <location>
        <begin position="1439"/>
        <end position="1450"/>
    </location>
</feature>
<evidence type="ECO:0000256" key="1">
    <source>
        <dbReference type="ARBA" id="ARBA00004123"/>
    </source>
</evidence>
<organism evidence="15 16">
    <name type="scientific">Elaeophora elaphi</name>
    <dbReference type="NCBI Taxonomy" id="1147741"/>
    <lineage>
        <taxon>Eukaryota</taxon>
        <taxon>Metazoa</taxon>
        <taxon>Ecdysozoa</taxon>
        <taxon>Nematoda</taxon>
        <taxon>Chromadorea</taxon>
        <taxon>Rhabditida</taxon>
        <taxon>Spirurina</taxon>
        <taxon>Spiruromorpha</taxon>
        <taxon>Filarioidea</taxon>
        <taxon>Onchocercidae</taxon>
        <taxon>Elaeophora</taxon>
    </lineage>
</organism>
<feature type="coiled-coil region" evidence="12">
    <location>
        <begin position="474"/>
        <end position="515"/>
    </location>
</feature>
<dbReference type="FunFam" id="3.40.50.300:FF:000481">
    <property type="entry name" value="Structural maintenance of chromosomes 4"/>
    <property type="match status" value="1"/>
</dbReference>
<dbReference type="GO" id="GO:0000796">
    <property type="term" value="C:condensin complex"/>
    <property type="evidence" value="ECO:0007669"/>
    <property type="project" value="TreeGrafter"/>
</dbReference>
<feature type="compositionally biased region" description="Basic residues" evidence="13">
    <location>
        <begin position="1775"/>
        <end position="1786"/>
    </location>
</feature>
<evidence type="ECO:0000256" key="6">
    <source>
        <dbReference type="ARBA" id="ARBA00022776"/>
    </source>
</evidence>
<dbReference type="Proteomes" id="UP000050640">
    <property type="component" value="Unplaced"/>
</dbReference>
<dbReference type="Gene3D" id="1.10.287.1490">
    <property type="match status" value="1"/>
</dbReference>
<sequence length="1826" mass="208055">MHRKKDLQKVPTSQSHGKNASIAENAAVKRNTGPTDAESDEDLRAQVRNDVNEENLLNMEIPPMPEPIMSADGSGQRLMITSIDVENFKSYYGKHVLGPFHQNFSAIIGPNGSGKSNVIDSLLFVFGYRASKIRSKKISVLIHSSAGRENISSCTVGVNFQKIVDLPDGGYDIVPSSQFTVSRTAFRDNSSKYTYNGKTMQFKDIAILLRGVGIDLIHNRFLILQGEVEQIALMKPKALNENDDGMLEYLEDIIGSSRLKVPIETIQRKIDQLQEERSAQLNRTKFAEKEKNDAEGPMKNLIADLRVDNGIALTKNRLLQADRYKAKSELKADEEKKEELEKDLEDTKKRQGEVLALQKSRKDEQKQLQKSFEKAQEEYEKTKHQLNELEQAEQKRKAELLRLNDRKKKLIADIANEEKKISELKQLPVKAKRKLEEYHEILNGIDDVIAQKQVEVDAHLKELQEQTLKFQDPKKALEEQVGELTAKEDEASSKLTLAQEALQLMRREEEVAKKELSEIQTSLDNVKALLESKINDLSKIRKAIPNVDKELHNAKSEMTNKRKEEAECSENVRQCMARFEQKRRTVEAFQSQNNVLRRLMAEKSSGNIPGIYGRLVGSFINQYGDLGAIDEKYDVAISTTCRPLDYIVVDTVDTAQMCVEFLRRENLGIASFLVLDKQDKLRPYMAKLSSTPENAPRLFDLIRVADPAVLPAFYFALRDTLVADDITTATRIGMGGTKRYRVVTLKGEVVETSGSMTGGGRSERRGRIGQSVKIDTSKESSEEVAELQNLLTEEQNRLNDLRSIIYQLDSRIMSLQTDYDRLKKNEQNLSNDIEPLERKVADLEHRLEEQTVRVKSVLVDEKDIQRKKAEVAELTKARDKALEATDEVREKVAEINTKIQEVYDRIVGPYQKELDEVRIKKENASKGATKEQSVLNNAQRNMNKALSRKNDLETDQRETDEAIKKLELTEDTQEADINRLTKEKIQQEKLMKEAESKVKEAFKKNSELDVEEVELKKKCADLTRSLLEQLRFLEHKRGKLTMIEGKIEILHLSYVKCLDRLPESLQSNGEEEEEDNDYVLQEALRVEHEFFKKLKNGEITVEADKDGIVRYKNVPEYSEEEIKNFNLQDMKFTLANLEKRKAGKVLNTNGLLEYVTKLERYDREVEALSDISTKRDKHRQFCEQLKKQRMNEFMDGFTRIGLALKEMYQMITLGGDASLDLVDSLDPFSEGVSFGVRPPKKSWKQITNLSGGEKTLSSLALVFALHHYRPTPLYVMDEIDAALDFRNVSIIGHYIKDRTKNAQFIIISLRNNMFELADRLIGIYKTFDCTKSVAIDPGSIRNIIKPLHILEEMKRHKGKNGEKHADEKCEFQPQIQELAGHSSTLEINTRSTQRSKVPSVVTEDLSASRSPSSRGGDLNVIVEKRKHANNPEKNVRILNGNQASVSRETTPSVSISPPAKKKSPQKSEIPTWDVPQTITVRRSRAGPTGGQFMEEKSADSAINKSTKEAGDDSCAKNVLAKDVCGIISQLEAGVVQSSNLQQTVTNNTVSDTDRLEQFARISATIWQPTPKQDKKREQYNIEWSDWNDGHDSGYVINKDGHQEKNSATFNHAIKQEAEQHALKSAAGVGKHASAVAEKRESKHIDQTSLHGKDIKAKTFGFFDYQYKQPEYHVEQFYVNEKHRQKTGADRLHHSSVNHKSDGHEASGWGKHGKGYHNDANGFKAHKHGGEFHDGWANNFHKRYEHEGEKDYSKGYEAHKGHYHHNIASPSSPTPPRHHHYHHHHHHGHDDEWIAPHEYGFDHRSGSWNNPAEHNLWGKWHHDWEQD</sequence>
<evidence type="ECO:0000256" key="5">
    <source>
        <dbReference type="ARBA" id="ARBA00022741"/>
    </source>
</evidence>
<name>A0A0R3RUH2_9BILA</name>
<feature type="coiled-coil region" evidence="12">
    <location>
        <begin position="777"/>
        <end position="891"/>
    </location>
</feature>
<dbReference type="Pfam" id="PF06470">
    <property type="entry name" value="SMC_hinge"/>
    <property type="match status" value="1"/>
</dbReference>
<dbReference type="PANTHER" id="PTHR18937">
    <property type="entry name" value="STRUCTURAL MAINTENANCE OF CHROMOSOMES SMC FAMILY MEMBER"/>
    <property type="match status" value="1"/>
</dbReference>
<dbReference type="GO" id="GO:0005524">
    <property type="term" value="F:ATP binding"/>
    <property type="evidence" value="ECO:0007669"/>
    <property type="project" value="UniProtKB-KW"/>
</dbReference>
<evidence type="ECO:0000313" key="16">
    <source>
        <dbReference type="WBParaSite" id="EEL_0000567601-mRNA-1"/>
    </source>
</evidence>
<dbReference type="Gene3D" id="1.20.1060.20">
    <property type="match status" value="1"/>
</dbReference>
<evidence type="ECO:0000256" key="13">
    <source>
        <dbReference type="SAM" id="MobiDB-lite"/>
    </source>
</evidence>
<dbReference type="InterPro" id="IPR003395">
    <property type="entry name" value="RecF/RecN/SMC_N"/>
</dbReference>
<dbReference type="Gene3D" id="3.40.50.300">
    <property type="entry name" value="P-loop containing nucleotide triphosphate hydrolases"/>
    <property type="match status" value="2"/>
</dbReference>
<dbReference type="FunFam" id="3.40.50.300:FF:000585">
    <property type="entry name" value="Structural maintenance of chromosomes 4"/>
    <property type="match status" value="1"/>
</dbReference>
<evidence type="ECO:0000256" key="9">
    <source>
        <dbReference type="ARBA" id="ARBA00023067"/>
    </source>
</evidence>
<feature type="domain" description="SMC hinge" evidence="14">
    <location>
        <begin position="609"/>
        <end position="733"/>
    </location>
</feature>
<dbReference type="GO" id="GO:0051301">
    <property type="term" value="P:cell division"/>
    <property type="evidence" value="ECO:0007669"/>
    <property type="project" value="UniProtKB-KW"/>
</dbReference>
<evidence type="ECO:0000256" key="2">
    <source>
        <dbReference type="ARBA" id="ARBA00006005"/>
    </source>
</evidence>
<dbReference type="SUPFAM" id="SSF75553">
    <property type="entry name" value="Smc hinge domain"/>
    <property type="match status" value="1"/>
</dbReference>